<dbReference type="Gene3D" id="1.10.287.480">
    <property type="entry name" value="helix hairpin bin"/>
    <property type="match status" value="1"/>
</dbReference>
<evidence type="ECO:0000313" key="7">
    <source>
        <dbReference type="Proteomes" id="UP000231658"/>
    </source>
</evidence>
<dbReference type="PANTHER" id="PTHR30111:SF1">
    <property type="entry name" value="33 KDA CHAPERONIN"/>
    <property type="match status" value="1"/>
</dbReference>
<dbReference type="EMBL" id="FLYE01000048">
    <property type="protein sequence ID" value="SCA58319.1"/>
    <property type="molecule type" value="Genomic_DNA"/>
</dbReference>
<name>A0A1C3RMI3_9PROT</name>
<dbReference type="Gene3D" id="3.55.30.10">
    <property type="entry name" value="Hsp33 domain"/>
    <property type="match status" value="1"/>
</dbReference>
<dbReference type="CDD" id="cd00498">
    <property type="entry name" value="Hsp33"/>
    <property type="match status" value="1"/>
</dbReference>
<dbReference type="GO" id="GO:0042026">
    <property type="term" value="P:protein refolding"/>
    <property type="evidence" value="ECO:0007669"/>
    <property type="project" value="TreeGrafter"/>
</dbReference>
<sequence>MSTQLLEDRILPFQVDKLDIRGRVVRLGPSVNKILDAHDYPKVIADILSEAMGLTVALASSLKYDGIFSLQAISEGEGAGPIKALVSDITSDGGLRGYAGFDADKLAALGDDSAPTVENLLGTGRLAFTVDQGKHMQPYQGITALEPGSLSECAHSYFQSSEQLDSAFKIAHGESGICVVMIQRLPDETGDDEEAQERWNHASIMLKSLTEEEMLDASLGLADLPYRLYHEDGVRVYETNTVHQECRCSEERLVTTLKGMPMPELKDMIEEGGTTVTCHFCSTDYAFSKERLTELRDEKEAEEAVKH</sequence>
<protein>
    <submittedName>
        <fullName evidence="6">Putative Hsp33 protein</fullName>
    </submittedName>
</protein>
<evidence type="ECO:0000256" key="2">
    <source>
        <dbReference type="ARBA" id="ARBA00022833"/>
    </source>
</evidence>
<dbReference type="SUPFAM" id="SSF64397">
    <property type="entry name" value="Hsp33 domain"/>
    <property type="match status" value="1"/>
</dbReference>
<keyword evidence="5" id="KW-0676">Redox-active center</keyword>
<keyword evidence="1" id="KW-0963">Cytoplasm</keyword>
<dbReference type="SUPFAM" id="SSF118352">
    <property type="entry name" value="HSP33 redox switch-like"/>
    <property type="match status" value="1"/>
</dbReference>
<dbReference type="Pfam" id="PF01430">
    <property type="entry name" value="HSP33"/>
    <property type="match status" value="1"/>
</dbReference>
<dbReference type="InterPro" id="IPR016153">
    <property type="entry name" value="Heat_shock_Hsp33_N"/>
</dbReference>
<dbReference type="PIRSF" id="PIRSF005261">
    <property type="entry name" value="Heat_shock_Hsp33"/>
    <property type="match status" value="1"/>
</dbReference>
<dbReference type="AlphaFoldDB" id="A0A1C3RMI3"/>
<evidence type="ECO:0000256" key="5">
    <source>
        <dbReference type="ARBA" id="ARBA00023284"/>
    </source>
</evidence>
<keyword evidence="2" id="KW-0862">Zinc</keyword>
<dbReference type="PANTHER" id="PTHR30111">
    <property type="entry name" value="33 KDA CHAPERONIN"/>
    <property type="match status" value="1"/>
</dbReference>
<dbReference type="Proteomes" id="UP000231658">
    <property type="component" value="Unassembled WGS sequence"/>
</dbReference>
<dbReference type="InterPro" id="IPR016154">
    <property type="entry name" value="Heat_shock_Hsp33_C"/>
</dbReference>
<evidence type="ECO:0000256" key="3">
    <source>
        <dbReference type="ARBA" id="ARBA00023157"/>
    </source>
</evidence>
<dbReference type="InterPro" id="IPR023212">
    <property type="entry name" value="Hsp33_helix_hairpin_bin_dom_sf"/>
</dbReference>
<dbReference type="RefSeq" id="WP_069190316.1">
    <property type="nucleotide sequence ID" value="NZ_FLYE01000048.1"/>
</dbReference>
<dbReference type="GO" id="GO:0051082">
    <property type="term" value="F:unfolded protein binding"/>
    <property type="evidence" value="ECO:0007669"/>
    <property type="project" value="InterPro"/>
</dbReference>
<reference evidence="6 7" key="1">
    <citation type="submission" date="2016-07" db="EMBL/GenBank/DDBJ databases">
        <authorList>
            <person name="Lefevre C.T."/>
        </authorList>
    </citation>
    <scope>NUCLEOTIDE SEQUENCE [LARGE SCALE GENOMIC DNA]</scope>
    <source>
        <strain evidence="6">PR1</strain>
    </source>
</reference>
<keyword evidence="7" id="KW-1185">Reference proteome</keyword>
<keyword evidence="4" id="KW-0143">Chaperone</keyword>
<organism evidence="6 7">
    <name type="scientific">Candidatus Terasakiella magnetica</name>
    <dbReference type="NCBI Taxonomy" id="1867952"/>
    <lineage>
        <taxon>Bacteria</taxon>
        <taxon>Pseudomonadati</taxon>
        <taxon>Pseudomonadota</taxon>
        <taxon>Alphaproteobacteria</taxon>
        <taxon>Rhodospirillales</taxon>
        <taxon>Terasakiellaceae</taxon>
        <taxon>Terasakiella</taxon>
    </lineage>
</organism>
<dbReference type="STRING" id="1867952.MTBPR1_90166"/>
<dbReference type="InterPro" id="IPR000397">
    <property type="entry name" value="Heat_shock_Hsp33"/>
</dbReference>
<evidence type="ECO:0000256" key="1">
    <source>
        <dbReference type="ARBA" id="ARBA00022490"/>
    </source>
</evidence>
<keyword evidence="3" id="KW-1015">Disulfide bond</keyword>
<evidence type="ECO:0000256" key="4">
    <source>
        <dbReference type="ARBA" id="ARBA00023186"/>
    </source>
</evidence>
<dbReference type="GO" id="GO:0044183">
    <property type="term" value="F:protein folding chaperone"/>
    <property type="evidence" value="ECO:0007669"/>
    <property type="project" value="TreeGrafter"/>
</dbReference>
<dbReference type="GO" id="GO:0005737">
    <property type="term" value="C:cytoplasm"/>
    <property type="evidence" value="ECO:0007669"/>
    <property type="project" value="InterPro"/>
</dbReference>
<accession>A0A1C3RMI3</accession>
<evidence type="ECO:0000313" key="6">
    <source>
        <dbReference type="EMBL" id="SCA58319.1"/>
    </source>
</evidence>
<proteinExistence type="predicted"/>
<dbReference type="Gene3D" id="3.90.1280.10">
    <property type="entry name" value="HSP33 redox switch-like"/>
    <property type="match status" value="1"/>
</dbReference>
<dbReference type="OrthoDB" id="9793753at2"/>
<gene>
    <name evidence="6" type="ORF">MTBPR1_90166</name>
</gene>